<dbReference type="Proteomes" id="UP000466442">
    <property type="component" value="Unassembled WGS sequence"/>
</dbReference>
<comment type="caution">
    <text evidence="1">The sequence shown here is derived from an EMBL/GenBank/DDBJ whole genome shotgun (WGS) entry which is preliminary data.</text>
</comment>
<proteinExistence type="predicted"/>
<gene>
    <name evidence="1" type="ORF">GE061_006334</name>
</gene>
<reference evidence="1" key="1">
    <citation type="journal article" date="2021" name="Mol. Ecol. Resour.">
        <title>Apolygus lucorum genome provides insights into omnivorousness and mesophyll feeding.</title>
        <authorList>
            <person name="Liu Y."/>
            <person name="Liu H."/>
            <person name="Wang H."/>
            <person name="Huang T."/>
            <person name="Liu B."/>
            <person name="Yang B."/>
            <person name="Yin L."/>
            <person name="Li B."/>
            <person name="Zhang Y."/>
            <person name="Zhang S."/>
            <person name="Jiang F."/>
            <person name="Zhang X."/>
            <person name="Ren Y."/>
            <person name="Wang B."/>
            <person name="Wang S."/>
            <person name="Lu Y."/>
            <person name="Wu K."/>
            <person name="Fan W."/>
            <person name="Wang G."/>
        </authorList>
    </citation>
    <scope>NUCLEOTIDE SEQUENCE</scope>
    <source>
        <strain evidence="1">12Hb</strain>
    </source>
</reference>
<dbReference type="AlphaFoldDB" id="A0A6A4JBD7"/>
<protein>
    <submittedName>
        <fullName evidence="1">Uncharacterized protein</fullName>
    </submittedName>
</protein>
<sequence>MNDDNLVNDFAQNTKNYPVITKEVSVVDVMEEIVHTPVEEVEVDMLYAEQNEGMLVLDLKKNEGISSNLEVKNDLSDVTAFTVDVGVLSSSEMVVFSESPPHTKTSWKTSWKAIETEIDGDRNKTKFADRNQSKSASGDYNYTESAGAITLSTVPGRTDSKEVKNFVHIVEGISRGAKKTKKKFSRSASYLDEPGKVSGCCELVELCKTEATDKRMMKRQRVKRTERIKKEIEKEDKNKEVIIKTRRDTKDIREECYNKVIRIGLKDRKRVRNTKNLVNVLKKHIPKYVQDSRWSEGGLSREEGEPDISMGSNVEDSN</sequence>
<accession>A0A6A4JBD7</accession>
<evidence type="ECO:0000313" key="1">
    <source>
        <dbReference type="EMBL" id="KAF6200034.1"/>
    </source>
</evidence>
<keyword evidence="2" id="KW-1185">Reference proteome</keyword>
<organism evidence="1 2">
    <name type="scientific">Apolygus lucorum</name>
    <name type="common">Small green plant bug</name>
    <name type="synonym">Lygocoris lucorum</name>
    <dbReference type="NCBI Taxonomy" id="248454"/>
    <lineage>
        <taxon>Eukaryota</taxon>
        <taxon>Metazoa</taxon>
        <taxon>Ecdysozoa</taxon>
        <taxon>Arthropoda</taxon>
        <taxon>Hexapoda</taxon>
        <taxon>Insecta</taxon>
        <taxon>Pterygota</taxon>
        <taxon>Neoptera</taxon>
        <taxon>Paraneoptera</taxon>
        <taxon>Hemiptera</taxon>
        <taxon>Heteroptera</taxon>
        <taxon>Panheteroptera</taxon>
        <taxon>Cimicomorpha</taxon>
        <taxon>Miridae</taxon>
        <taxon>Mirini</taxon>
        <taxon>Apolygus</taxon>
    </lineage>
</organism>
<evidence type="ECO:0000313" key="2">
    <source>
        <dbReference type="Proteomes" id="UP000466442"/>
    </source>
</evidence>
<name>A0A6A4JBD7_APOLU</name>
<dbReference type="EMBL" id="WIXP02000014">
    <property type="protein sequence ID" value="KAF6200034.1"/>
    <property type="molecule type" value="Genomic_DNA"/>
</dbReference>